<dbReference type="Proteomes" id="UP000800097">
    <property type="component" value="Unassembled WGS sequence"/>
</dbReference>
<feature type="compositionally biased region" description="Low complexity" evidence="6">
    <location>
        <begin position="140"/>
        <end position="152"/>
    </location>
</feature>
<name>A0A6A6JRG3_WESOR</name>
<dbReference type="GO" id="GO:0008270">
    <property type="term" value="F:zinc ion binding"/>
    <property type="evidence" value="ECO:0007669"/>
    <property type="project" value="UniProtKB-KW"/>
</dbReference>
<reference evidence="8" key="1">
    <citation type="journal article" date="2020" name="Stud. Mycol.">
        <title>101 Dothideomycetes genomes: a test case for predicting lifestyles and emergence of pathogens.</title>
        <authorList>
            <person name="Haridas S."/>
            <person name="Albert R."/>
            <person name="Binder M."/>
            <person name="Bloem J."/>
            <person name="Labutti K."/>
            <person name="Salamov A."/>
            <person name="Andreopoulos B."/>
            <person name="Baker S."/>
            <person name="Barry K."/>
            <person name="Bills G."/>
            <person name="Bluhm B."/>
            <person name="Cannon C."/>
            <person name="Castanera R."/>
            <person name="Culley D."/>
            <person name="Daum C."/>
            <person name="Ezra D."/>
            <person name="Gonzalez J."/>
            <person name="Henrissat B."/>
            <person name="Kuo A."/>
            <person name="Liang C."/>
            <person name="Lipzen A."/>
            <person name="Lutzoni F."/>
            <person name="Magnuson J."/>
            <person name="Mondo S."/>
            <person name="Nolan M."/>
            <person name="Ohm R."/>
            <person name="Pangilinan J."/>
            <person name="Park H.-J."/>
            <person name="Ramirez L."/>
            <person name="Alfaro M."/>
            <person name="Sun H."/>
            <person name="Tritt A."/>
            <person name="Yoshinaga Y."/>
            <person name="Zwiers L.-H."/>
            <person name="Turgeon B."/>
            <person name="Goodwin S."/>
            <person name="Spatafora J."/>
            <person name="Crous P."/>
            <person name="Grigoriev I."/>
        </authorList>
    </citation>
    <scope>NUCLEOTIDE SEQUENCE</scope>
    <source>
        <strain evidence="8">CBS 379.55</strain>
    </source>
</reference>
<evidence type="ECO:0000313" key="9">
    <source>
        <dbReference type="Proteomes" id="UP000800097"/>
    </source>
</evidence>
<keyword evidence="2 4" id="KW-0863">Zinc-finger</keyword>
<accession>A0A6A6JRG3</accession>
<organism evidence="8 9">
    <name type="scientific">Westerdykella ornata</name>
    <dbReference type="NCBI Taxonomy" id="318751"/>
    <lineage>
        <taxon>Eukaryota</taxon>
        <taxon>Fungi</taxon>
        <taxon>Dikarya</taxon>
        <taxon>Ascomycota</taxon>
        <taxon>Pezizomycotina</taxon>
        <taxon>Dothideomycetes</taxon>
        <taxon>Pleosporomycetidae</taxon>
        <taxon>Pleosporales</taxon>
        <taxon>Sporormiaceae</taxon>
        <taxon>Westerdykella</taxon>
    </lineage>
</organism>
<keyword evidence="1" id="KW-0479">Metal-binding</keyword>
<proteinExistence type="predicted"/>
<evidence type="ECO:0000259" key="7">
    <source>
        <dbReference type="PROSITE" id="PS51999"/>
    </source>
</evidence>
<feature type="region of interest" description="Disordered" evidence="6">
    <location>
        <begin position="1"/>
        <end position="20"/>
    </location>
</feature>
<dbReference type="EMBL" id="ML986490">
    <property type="protein sequence ID" value="KAF2277529.1"/>
    <property type="molecule type" value="Genomic_DNA"/>
</dbReference>
<dbReference type="GeneID" id="54550069"/>
<dbReference type="PROSITE" id="PS51999">
    <property type="entry name" value="ZF_GRF"/>
    <property type="match status" value="1"/>
</dbReference>
<evidence type="ECO:0000256" key="3">
    <source>
        <dbReference type="ARBA" id="ARBA00022833"/>
    </source>
</evidence>
<evidence type="ECO:0000256" key="5">
    <source>
        <dbReference type="SAM" id="Coils"/>
    </source>
</evidence>
<keyword evidence="5" id="KW-0175">Coiled coil</keyword>
<sequence>MSGIRSAHKAGATRHSFPQKPRGLFVNGVWQCECSPRLPALHLQTKKAGANKGRWFYTCQKQQDDVNRCKFFLWDDDAKPREERALLNNSRSEPEHTNRTPSKPRRVASPPPPYTIEAAPPDARRKRRRGSSEDSDDFGLDSLDSISGDELLAAATSEPPRKATKQDMYTTPRRRLPWDNARGGIPTPQTDESRPMYQLQGGLREAGEFATPSKSRPSGAASYSESPIPSPFQTPTPSRFKEPNTARSEMGLVDEVFQLLQEEKVHLHEQASAKLRAVLGKHSRRAEGNAKAKEVLRLRIKAEEAKNMELSLRNNTLQAELEAARATIDHLNWEKEHGDEG</sequence>
<dbReference type="Pfam" id="PF06839">
    <property type="entry name" value="Zn_ribbon_GRF"/>
    <property type="match status" value="1"/>
</dbReference>
<dbReference type="OrthoDB" id="430051at2759"/>
<evidence type="ECO:0000313" key="8">
    <source>
        <dbReference type="EMBL" id="KAF2277529.1"/>
    </source>
</evidence>
<gene>
    <name evidence="8" type="ORF">EI97DRAFT_416491</name>
</gene>
<dbReference type="InterPro" id="IPR010666">
    <property type="entry name" value="Znf_GRF"/>
</dbReference>
<dbReference type="RefSeq" id="XP_033655068.1">
    <property type="nucleotide sequence ID" value="XM_033796894.1"/>
</dbReference>
<evidence type="ECO:0000256" key="2">
    <source>
        <dbReference type="ARBA" id="ARBA00022771"/>
    </source>
</evidence>
<feature type="compositionally biased region" description="Polar residues" evidence="6">
    <location>
        <begin position="212"/>
        <end position="227"/>
    </location>
</feature>
<feature type="domain" description="GRF-type" evidence="7">
    <location>
        <begin position="32"/>
        <end position="78"/>
    </location>
</feature>
<keyword evidence="9" id="KW-1185">Reference proteome</keyword>
<feature type="region of interest" description="Disordered" evidence="6">
    <location>
        <begin position="85"/>
        <end position="244"/>
    </location>
</feature>
<feature type="compositionally biased region" description="Basic residues" evidence="6">
    <location>
        <begin position="1"/>
        <end position="12"/>
    </location>
</feature>
<keyword evidence="3" id="KW-0862">Zinc</keyword>
<evidence type="ECO:0000256" key="4">
    <source>
        <dbReference type="PROSITE-ProRule" id="PRU01343"/>
    </source>
</evidence>
<feature type="coiled-coil region" evidence="5">
    <location>
        <begin position="293"/>
        <end position="334"/>
    </location>
</feature>
<evidence type="ECO:0000256" key="1">
    <source>
        <dbReference type="ARBA" id="ARBA00022723"/>
    </source>
</evidence>
<evidence type="ECO:0000256" key="6">
    <source>
        <dbReference type="SAM" id="MobiDB-lite"/>
    </source>
</evidence>
<protein>
    <recommendedName>
        <fullName evidence="7">GRF-type domain-containing protein</fullName>
    </recommendedName>
</protein>
<dbReference type="AlphaFoldDB" id="A0A6A6JRG3"/>